<gene>
    <name evidence="9" type="ORF">LX32DRAFT_653878</name>
</gene>
<feature type="chain" id="PRO_5041902520" evidence="7">
    <location>
        <begin position="26"/>
        <end position="707"/>
    </location>
</feature>
<evidence type="ECO:0000313" key="10">
    <source>
        <dbReference type="Proteomes" id="UP001232148"/>
    </source>
</evidence>
<feature type="active site" description="Charge relay system" evidence="5">
    <location>
        <position position="527"/>
    </location>
</feature>
<feature type="signal peptide" evidence="7">
    <location>
        <begin position="1"/>
        <end position="25"/>
    </location>
</feature>
<keyword evidence="3 5" id="KW-0378">Hydrolase</keyword>
<keyword evidence="7" id="KW-0732">Signal</keyword>
<dbReference type="InterPro" id="IPR000209">
    <property type="entry name" value="Peptidase_S8/S53_dom"/>
</dbReference>
<feature type="active site" description="Charge relay system" evidence="5">
    <location>
        <position position="313"/>
    </location>
</feature>
<evidence type="ECO:0000256" key="7">
    <source>
        <dbReference type="SAM" id="SignalP"/>
    </source>
</evidence>
<dbReference type="EMBL" id="MU842894">
    <property type="protein sequence ID" value="KAK2027498.1"/>
    <property type="molecule type" value="Genomic_DNA"/>
</dbReference>
<organism evidence="9 10">
    <name type="scientific">Colletotrichum zoysiae</name>
    <dbReference type="NCBI Taxonomy" id="1216348"/>
    <lineage>
        <taxon>Eukaryota</taxon>
        <taxon>Fungi</taxon>
        <taxon>Dikarya</taxon>
        <taxon>Ascomycota</taxon>
        <taxon>Pezizomycotina</taxon>
        <taxon>Sordariomycetes</taxon>
        <taxon>Hypocreomycetidae</taxon>
        <taxon>Glomerellales</taxon>
        <taxon>Glomerellaceae</taxon>
        <taxon>Colletotrichum</taxon>
        <taxon>Colletotrichum graminicola species complex</taxon>
    </lineage>
</organism>
<evidence type="ECO:0000256" key="1">
    <source>
        <dbReference type="ARBA" id="ARBA00011073"/>
    </source>
</evidence>
<feature type="compositionally biased region" description="Polar residues" evidence="6">
    <location>
        <begin position="41"/>
        <end position="50"/>
    </location>
</feature>
<dbReference type="PRINTS" id="PR00723">
    <property type="entry name" value="SUBTILISIN"/>
</dbReference>
<keyword evidence="2 5" id="KW-0645">Protease</keyword>
<reference evidence="9" key="1">
    <citation type="submission" date="2021-06" db="EMBL/GenBank/DDBJ databases">
        <title>Comparative genomics, transcriptomics and evolutionary studies reveal genomic signatures of adaptation to plant cell wall in hemibiotrophic fungi.</title>
        <authorList>
            <consortium name="DOE Joint Genome Institute"/>
            <person name="Baroncelli R."/>
            <person name="Diaz J.F."/>
            <person name="Benocci T."/>
            <person name="Peng M."/>
            <person name="Battaglia E."/>
            <person name="Haridas S."/>
            <person name="Andreopoulos W."/>
            <person name="Labutti K."/>
            <person name="Pangilinan J."/>
            <person name="Floch G.L."/>
            <person name="Makela M.R."/>
            <person name="Henrissat B."/>
            <person name="Grigoriev I.V."/>
            <person name="Crouch J.A."/>
            <person name="De Vries R.P."/>
            <person name="Sukno S.A."/>
            <person name="Thon M.R."/>
        </authorList>
    </citation>
    <scope>NUCLEOTIDE SEQUENCE</scope>
    <source>
        <strain evidence="9">MAFF235873</strain>
    </source>
</reference>
<dbReference type="Gene3D" id="3.40.50.200">
    <property type="entry name" value="Peptidase S8/S53 domain"/>
    <property type="match status" value="1"/>
</dbReference>
<evidence type="ECO:0000256" key="2">
    <source>
        <dbReference type="ARBA" id="ARBA00022670"/>
    </source>
</evidence>
<protein>
    <submittedName>
        <fullName evidence="9">Subtilisin-like protein</fullName>
    </submittedName>
</protein>
<feature type="compositionally biased region" description="Low complexity" evidence="6">
    <location>
        <begin position="92"/>
        <end position="104"/>
    </location>
</feature>
<name>A0AAD9HEY3_9PEZI</name>
<evidence type="ECO:0000256" key="5">
    <source>
        <dbReference type="PROSITE-ProRule" id="PRU01240"/>
    </source>
</evidence>
<evidence type="ECO:0000256" key="3">
    <source>
        <dbReference type="ARBA" id="ARBA00022801"/>
    </source>
</evidence>
<dbReference type="GO" id="GO:0004252">
    <property type="term" value="F:serine-type endopeptidase activity"/>
    <property type="evidence" value="ECO:0007669"/>
    <property type="project" value="UniProtKB-UniRule"/>
</dbReference>
<keyword evidence="10" id="KW-1185">Reference proteome</keyword>
<evidence type="ECO:0000259" key="8">
    <source>
        <dbReference type="Pfam" id="PF00082"/>
    </source>
</evidence>
<dbReference type="InterPro" id="IPR050131">
    <property type="entry name" value="Peptidase_S8_subtilisin-like"/>
</dbReference>
<dbReference type="Proteomes" id="UP001232148">
    <property type="component" value="Unassembled WGS sequence"/>
</dbReference>
<evidence type="ECO:0000256" key="4">
    <source>
        <dbReference type="ARBA" id="ARBA00022825"/>
    </source>
</evidence>
<comment type="caution">
    <text evidence="9">The sequence shown here is derived from an EMBL/GenBank/DDBJ whole genome shotgun (WGS) entry which is preliminary data.</text>
</comment>
<dbReference type="InterPro" id="IPR015500">
    <property type="entry name" value="Peptidase_S8_subtilisin-rel"/>
</dbReference>
<dbReference type="PROSITE" id="PS00138">
    <property type="entry name" value="SUBTILASE_SER"/>
    <property type="match status" value="1"/>
</dbReference>
<feature type="active site" description="Charge relay system" evidence="5">
    <location>
        <position position="347"/>
    </location>
</feature>
<keyword evidence="4 5" id="KW-0720">Serine protease</keyword>
<proteinExistence type="inferred from homology"/>
<feature type="compositionally biased region" description="Pro residues" evidence="6">
    <location>
        <begin position="697"/>
        <end position="707"/>
    </location>
</feature>
<dbReference type="Pfam" id="PF00082">
    <property type="entry name" value="Peptidase_S8"/>
    <property type="match status" value="1"/>
</dbReference>
<dbReference type="InterPro" id="IPR023828">
    <property type="entry name" value="Peptidase_S8_Ser-AS"/>
</dbReference>
<evidence type="ECO:0000256" key="6">
    <source>
        <dbReference type="SAM" id="MobiDB-lite"/>
    </source>
</evidence>
<sequence length="707" mass="74528">MSPTTLVYWRLLCLVLAASFPFSSSRSFETVSVSSLSNTTAPITTVHPRNTTSSTKRPSSTKRSRTTVSQITTTTSQAPPSSTEPPSRTEPQRSTSSPRSTSVSDGNTLPIALGALGGGLVVAGGVGGGFIAFGSRPPIPVAAGQVVELLPDGDDDGDEPEVPQNYIVTLKTQFLPDVKAIDDFEEFLRPFARPGTLEDLAEKFDSGGQLGVFALDTTEDEAAEIGKDPRVFAITLNDELDDWDQPFSPVASRPEVPTLEPIGDSVVQTNAQPALAAISLPLELNAEGYTPSNYSGYVYPKEAGKGVTVYLIDTGANPNHREFKDAKGTKRWLFATQDRAERDGRDHGSCTQSLVNGPMYGSAKEADIVIVSIGPRPEMENIISAMILVYLDVVKNKLQGKAVVNASVGTRLLAPATNTRGETPGFIDQQKVATYKSALQLLVDEDVVFVTASGNGKDDPNNGNYITDLPAWLGREMDIITVGAVNLDGKRVWYSQGVPRELDTSAVGNVVCASNFENADTEAFGTSVAAPAVAGMVAVLLSQEKYRGRLQVPGKVAANVKQLVRELSYNRFGGGDTPVAWNGEDGVECQSNPGGLQARAGSCVINRTSTAIPAPTQTAVPNPVIPPNPPATPSASSAPTIAPVPCYNFNINAYGWCCPTETSACALAVGTCWLPFRGEGVGGGGNGQTLVPSGARCPPPPGAKDNW</sequence>
<comment type="similarity">
    <text evidence="1 5">Belongs to the peptidase S8 family.</text>
</comment>
<dbReference type="SUPFAM" id="SSF52743">
    <property type="entry name" value="Subtilisin-like"/>
    <property type="match status" value="1"/>
</dbReference>
<dbReference type="InterPro" id="IPR036852">
    <property type="entry name" value="Peptidase_S8/S53_dom_sf"/>
</dbReference>
<dbReference type="PANTHER" id="PTHR43806:SF11">
    <property type="entry name" value="CEREVISIN-RELATED"/>
    <property type="match status" value="1"/>
</dbReference>
<dbReference type="PANTHER" id="PTHR43806">
    <property type="entry name" value="PEPTIDASE S8"/>
    <property type="match status" value="1"/>
</dbReference>
<evidence type="ECO:0000313" key="9">
    <source>
        <dbReference type="EMBL" id="KAK2027498.1"/>
    </source>
</evidence>
<dbReference type="AlphaFoldDB" id="A0AAD9HEY3"/>
<feature type="region of interest" description="Disordered" evidence="6">
    <location>
        <begin position="41"/>
        <end position="106"/>
    </location>
</feature>
<feature type="compositionally biased region" description="Low complexity" evidence="6">
    <location>
        <begin position="66"/>
        <end position="86"/>
    </location>
</feature>
<dbReference type="GO" id="GO:0006508">
    <property type="term" value="P:proteolysis"/>
    <property type="evidence" value="ECO:0007669"/>
    <property type="project" value="UniProtKB-KW"/>
</dbReference>
<accession>A0AAD9HEY3</accession>
<dbReference type="PROSITE" id="PS51892">
    <property type="entry name" value="SUBTILASE"/>
    <property type="match status" value="1"/>
</dbReference>
<feature type="domain" description="Peptidase S8/S53" evidence="8">
    <location>
        <begin position="304"/>
        <end position="546"/>
    </location>
</feature>
<feature type="region of interest" description="Disordered" evidence="6">
    <location>
        <begin position="685"/>
        <end position="707"/>
    </location>
</feature>